<comment type="caution">
    <text evidence="1">The sequence shown here is derived from an EMBL/GenBank/DDBJ whole genome shotgun (WGS) entry which is preliminary data.</text>
</comment>
<dbReference type="GO" id="GO:0016787">
    <property type="term" value="F:hydrolase activity"/>
    <property type="evidence" value="ECO:0007669"/>
    <property type="project" value="UniProtKB-KW"/>
</dbReference>
<gene>
    <name evidence="1" type="ORF">MXD59_15565</name>
</gene>
<keyword evidence="2" id="KW-1185">Reference proteome</keyword>
<dbReference type="Proteomes" id="UP001201873">
    <property type="component" value="Unassembled WGS sequence"/>
</dbReference>
<organism evidence="1 2">
    <name type="scientific">Frankia umida</name>
    <dbReference type="NCBI Taxonomy" id="573489"/>
    <lineage>
        <taxon>Bacteria</taxon>
        <taxon>Bacillati</taxon>
        <taxon>Actinomycetota</taxon>
        <taxon>Actinomycetes</taxon>
        <taxon>Frankiales</taxon>
        <taxon>Frankiaceae</taxon>
        <taxon>Frankia</taxon>
    </lineage>
</organism>
<dbReference type="RefSeq" id="WP_248825456.1">
    <property type="nucleotide sequence ID" value="NZ_JALKFT010000015.1"/>
</dbReference>
<accession>A0ABT0K0C3</accession>
<proteinExistence type="predicted"/>
<evidence type="ECO:0000313" key="2">
    <source>
        <dbReference type="Proteomes" id="UP001201873"/>
    </source>
</evidence>
<dbReference type="InterPro" id="IPR015797">
    <property type="entry name" value="NUDIX_hydrolase-like_dom_sf"/>
</dbReference>
<evidence type="ECO:0000313" key="1">
    <source>
        <dbReference type="EMBL" id="MCK9877176.1"/>
    </source>
</evidence>
<name>A0ABT0K0C3_9ACTN</name>
<dbReference type="Gene3D" id="3.90.79.10">
    <property type="entry name" value="Nucleoside Triphosphate Pyrophosphohydrolase"/>
    <property type="match status" value="1"/>
</dbReference>
<dbReference type="SUPFAM" id="SSF55811">
    <property type="entry name" value="Nudix"/>
    <property type="match status" value="1"/>
</dbReference>
<sequence length="185" mass="19867">MTVTNNAVISVALGYVEANPDDVDLIRSLIVLALHGPSIIARDTTPAHVTCRAAIVSPDWRVLEVRDAPSSSWQLPTGHLEVDDASLLGAALGLASRRGGVDPNMVILDGIVPVDVDATIAPAVPVLGEPEHVHYNVTYLFHVEDRDLAVSDARAHAVRWVDPATIPGQLGTRLVRMSREARLVR</sequence>
<dbReference type="EMBL" id="JALKFT010000015">
    <property type="protein sequence ID" value="MCK9877176.1"/>
    <property type="molecule type" value="Genomic_DNA"/>
</dbReference>
<reference evidence="1 2" key="1">
    <citation type="submission" date="2022-04" db="EMBL/GenBank/DDBJ databases">
        <title>Genome diversity in the genus Frankia.</title>
        <authorList>
            <person name="Carlos-Shanley C."/>
            <person name="Hahn D."/>
        </authorList>
    </citation>
    <scope>NUCLEOTIDE SEQUENCE [LARGE SCALE GENOMIC DNA]</scope>
    <source>
        <strain evidence="1 2">Ag45/Mut15</strain>
    </source>
</reference>
<protein>
    <submittedName>
        <fullName evidence="1">NUDIX hydrolase</fullName>
    </submittedName>
</protein>
<keyword evidence="1" id="KW-0378">Hydrolase</keyword>